<dbReference type="InterPro" id="IPR047788">
    <property type="entry name" value="LysR-like_Sec_metab"/>
</dbReference>
<keyword evidence="4" id="KW-0804">Transcription</keyword>
<keyword evidence="3" id="KW-0238">DNA-binding</keyword>
<evidence type="ECO:0000256" key="2">
    <source>
        <dbReference type="ARBA" id="ARBA00023015"/>
    </source>
</evidence>
<dbReference type="SUPFAM" id="SSF53850">
    <property type="entry name" value="Periplasmic binding protein-like II"/>
    <property type="match status" value="1"/>
</dbReference>
<dbReference type="InterPro" id="IPR005119">
    <property type="entry name" value="LysR_subst-bd"/>
</dbReference>
<dbReference type="AlphaFoldDB" id="A0A511ZGT3"/>
<name>A0A511ZGT3_9BACI</name>
<dbReference type="CDD" id="cd08420">
    <property type="entry name" value="PBP2_CysL_like"/>
    <property type="match status" value="1"/>
</dbReference>
<dbReference type="InterPro" id="IPR000847">
    <property type="entry name" value="LysR_HTH_N"/>
</dbReference>
<keyword evidence="7" id="KW-1185">Reference proteome</keyword>
<dbReference type="Gene3D" id="3.40.190.290">
    <property type="match status" value="1"/>
</dbReference>
<accession>A0A511ZGT3</accession>
<dbReference type="PANTHER" id="PTHR30126:SF64">
    <property type="entry name" value="HTH-TYPE TRANSCRIPTIONAL REGULATOR CITR"/>
    <property type="match status" value="1"/>
</dbReference>
<dbReference type="PRINTS" id="PR00039">
    <property type="entry name" value="HTHLYSR"/>
</dbReference>
<dbReference type="InterPro" id="IPR036388">
    <property type="entry name" value="WH-like_DNA-bd_sf"/>
</dbReference>
<dbReference type="PROSITE" id="PS50931">
    <property type="entry name" value="HTH_LYSR"/>
    <property type="match status" value="1"/>
</dbReference>
<proteinExistence type="inferred from homology"/>
<evidence type="ECO:0000256" key="4">
    <source>
        <dbReference type="ARBA" id="ARBA00023163"/>
    </source>
</evidence>
<dbReference type="PANTHER" id="PTHR30126">
    <property type="entry name" value="HTH-TYPE TRANSCRIPTIONAL REGULATOR"/>
    <property type="match status" value="1"/>
</dbReference>
<protein>
    <submittedName>
        <fullName evidence="6">LysR family transcriptional regulator</fullName>
    </submittedName>
</protein>
<evidence type="ECO:0000313" key="6">
    <source>
        <dbReference type="EMBL" id="GEN86663.1"/>
    </source>
</evidence>
<sequence>MNYEKLKTFIVVAEKKSFSEAAKLLFVTQPTITAQIKALEEELSTKLFERTTKKVSLTQSGIILMNYAKEIVRLNDTARKEITEIENTVYGELSIGCSFTIGEYIMPEFLKQFKDMYPLIQIKVDITNSNNIISDIKDQRVDVGLIETPIDDSEIVVESFLEDELILIASPLSFSSENPVISVDELKALPLIVRERGSGTRAVVNQYLNQSGVREEDLNIVMELGSTEAIKAAVEAKLGISITSKSAIKKEQKLNLLTAYKVKDVSFYRFFYTAYGKNQVLKSTAELFIEELYKMTRKRRELTL</sequence>
<dbReference type="Pfam" id="PF00126">
    <property type="entry name" value="HTH_1"/>
    <property type="match status" value="1"/>
</dbReference>
<comment type="similarity">
    <text evidence="1">Belongs to the LysR transcriptional regulatory family.</text>
</comment>
<dbReference type="SUPFAM" id="SSF46785">
    <property type="entry name" value="Winged helix' DNA-binding domain"/>
    <property type="match status" value="1"/>
</dbReference>
<evidence type="ECO:0000313" key="7">
    <source>
        <dbReference type="Proteomes" id="UP000321558"/>
    </source>
</evidence>
<dbReference type="NCBIfam" id="NF040786">
    <property type="entry name" value="LysR_Sec_metab"/>
    <property type="match status" value="1"/>
</dbReference>
<dbReference type="EMBL" id="BJYM01000005">
    <property type="protein sequence ID" value="GEN86663.1"/>
    <property type="molecule type" value="Genomic_DNA"/>
</dbReference>
<dbReference type="STRING" id="582851.GCA_900162665_03126"/>
<evidence type="ECO:0000259" key="5">
    <source>
        <dbReference type="PROSITE" id="PS50931"/>
    </source>
</evidence>
<gene>
    <name evidence="6" type="ORF">OSO01_14020</name>
</gene>
<evidence type="ECO:0000256" key="1">
    <source>
        <dbReference type="ARBA" id="ARBA00009437"/>
    </source>
</evidence>
<dbReference type="RefSeq" id="WP_147209704.1">
    <property type="nucleotide sequence ID" value="NZ_BJYM01000005.1"/>
</dbReference>
<dbReference type="Gene3D" id="1.10.10.10">
    <property type="entry name" value="Winged helix-like DNA-binding domain superfamily/Winged helix DNA-binding domain"/>
    <property type="match status" value="1"/>
</dbReference>
<dbReference type="Pfam" id="PF03466">
    <property type="entry name" value="LysR_substrate"/>
    <property type="match status" value="1"/>
</dbReference>
<comment type="caution">
    <text evidence="6">The sequence shown here is derived from an EMBL/GenBank/DDBJ whole genome shotgun (WGS) entry which is preliminary data.</text>
</comment>
<dbReference type="OrthoDB" id="9778774at2"/>
<organism evidence="6 7">
    <name type="scientific">Oceanobacillus sojae</name>
    <dbReference type="NCBI Taxonomy" id="582851"/>
    <lineage>
        <taxon>Bacteria</taxon>
        <taxon>Bacillati</taxon>
        <taxon>Bacillota</taxon>
        <taxon>Bacilli</taxon>
        <taxon>Bacillales</taxon>
        <taxon>Bacillaceae</taxon>
        <taxon>Oceanobacillus</taxon>
    </lineage>
</organism>
<dbReference type="Proteomes" id="UP000321558">
    <property type="component" value="Unassembled WGS sequence"/>
</dbReference>
<dbReference type="GO" id="GO:0000976">
    <property type="term" value="F:transcription cis-regulatory region binding"/>
    <property type="evidence" value="ECO:0007669"/>
    <property type="project" value="TreeGrafter"/>
</dbReference>
<evidence type="ECO:0000256" key="3">
    <source>
        <dbReference type="ARBA" id="ARBA00023125"/>
    </source>
</evidence>
<dbReference type="InterPro" id="IPR036390">
    <property type="entry name" value="WH_DNA-bd_sf"/>
</dbReference>
<keyword evidence="2" id="KW-0805">Transcription regulation</keyword>
<dbReference type="FunFam" id="1.10.10.10:FF:000001">
    <property type="entry name" value="LysR family transcriptional regulator"/>
    <property type="match status" value="1"/>
</dbReference>
<feature type="domain" description="HTH lysR-type" evidence="5">
    <location>
        <begin position="1"/>
        <end position="58"/>
    </location>
</feature>
<reference evidence="6 7" key="1">
    <citation type="submission" date="2019-07" db="EMBL/GenBank/DDBJ databases">
        <title>Whole genome shotgun sequence of Oceanobacillus sojae NBRC 105379.</title>
        <authorList>
            <person name="Hosoyama A."/>
            <person name="Uohara A."/>
            <person name="Ohji S."/>
            <person name="Ichikawa N."/>
        </authorList>
    </citation>
    <scope>NUCLEOTIDE SEQUENCE [LARGE SCALE GENOMIC DNA]</scope>
    <source>
        <strain evidence="6 7">NBRC 105379</strain>
    </source>
</reference>
<dbReference type="GO" id="GO:0003700">
    <property type="term" value="F:DNA-binding transcription factor activity"/>
    <property type="evidence" value="ECO:0007669"/>
    <property type="project" value="InterPro"/>
</dbReference>